<feature type="coiled-coil region" evidence="1">
    <location>
        <begin position="73"/>
        <end position="100"/>
    </location>
</feature>
<evidence type="ECO:0000256" key="1">
    <source>
        <dbReference type="SAM" id="Coils"/>
    </source>
</evidence>
<organism evidence="2">
    <name type="scientific">Planktothricoides sp. SpSt-374</name>
    <dbReference type="NCBI Taxonomy" id="2282167"/>
    <lineage>
        <taxon>Bacteria</taxon>
        <taxon>Bacillati</taxon>
        <taxon>Cyanobacteriota</taxon>
        <taxon>Cyanophyceae</taxon>
        <taxon>Oscillatoriophycideae</taxon>
        <taxon>Oscillatoriales</taxon>
        <taxon>Oscillatoriaceae</taxon>
        <taxon>Planktothricoides</taxon>
    </lineage>
</organism>
<proteinExistence type="predicted"/>
<protein>
    <submittedName>
        <fullName evidence="2">Uncharacterized protein</fullName>
    </submittedName>
</protein>
<reference evidence="2" key="1">
    <citation type="journal article" date="2020" name="mSystems">
        <title>Genome- and Community-Level Interaction Insights into Carbon Utilization and Element Cycling Functions of Hydrothermarchaeota in Hydrothermal Sediment.</title>
        <authorList>
            <person name="Zhou Z."/>
            <person name="Liu Y."/>
            <person name="Xu W."/>
            <person name="Pan J."/>
            <person name="Luo Z.H."/>
            <person name="Li M."/>
        </authorList>
    </citation>
    <scope>NUCLEOTIDE SEQUENCE [LARGE SCALE GENOMIC DNA]</scope>
    <source>
        <strain evidence="2">SpSt-374</strain>
    </source>
</reference>
<sequence length="158" mass="17546">MVQYTLAQSPEVILTVSGKDSLKAREEAMDKLVELMDEGHLPTKLAEGFSPQELIEVKEPEVDETSDDPVVEAVQILSSLANLKLKAERAREQALQIRAQIDILFSDQPTSEEEIANLKDAFKILKAFALADRAYRQARGKAEEARALLDKALQSPDI</sequence>
<dbReference type="AlphaFoldDB" id="A0A7C3VL12"/>
<keyword evidence="1" id="KW-0175">Coiled coil</keyword>
<accession>A0A7C3VL12</accession>
<evidence type="ECO:0000313" key="2">
    <source>
        <dbReference type="EMBL" id="HGG00318.1"/>
    </source>
</evidence>
<comment type="caution">
    <text evidence="2">The sequence shown here is derived from an EMBL/GenBank/DDBJ whole genome shotgun (WGS) entry which is preliminary data.</text>
</comment>
<gene>
    <name evidence="2" type="ORF">ENR15_06620</name>
</gene>
<dbReference type="EMBL" id="DSPX01000063">
    <property type="protein sequence ID" value="HGG00318.1"/>
    <property type="molecule type" value="Genomic_DNA"/>
</dbReference>
<name>A0A7C3VL12_9CYAN</name>